<dbReference type="PATRIC" id="fig|1073353.3.peg.290"/>
<evidence type="ECO:0000313" key="1">
    <source>
        <dbReference type="EMBL" id="EMG31428.1"/>
    </source>
</evidence>
<sequence>MAESHVISALVGKHSELQGNIKYHQDIVLKLKSELETIDKAIAIFDPSYKTTFIQPKRVINAPYFAKGELTKKIIEFLKTKQGSIDEVADFVFGEDELSKYKHKQSVYVLMNRLVRRGILSSFTDNGVKFYKIAS</sequence>
<proteinExistence type="predicted"/>
<dbReference type="RefSeq" id="WP_002950547.1">
    <property type="nucleotide sequence ID" value="NZ_AOTD01000032.1"/>
</dbReference>
<evidence type="ECO:0000313" key="2">
    <source>
        <dbReference type="Proteomes" id="UP000011782"/>
    </source>
</evidence>
<dbReference type="OrthoDB" id="6689728at2"/>
<accession>M3JDL6</accession>
<protein>
    <submittedName>
        <fullName evidence="1">Uncharacterized protein</fullName>
    </submittedName>
</protein>
<organism evidence="1 2">
    <name type="scientific">Campylobacter showae CC57C</name>
    <dbReference type="NCBI Taxonomy" id="1073353"/>
    <lineage>
        <taxon>Bacteria</taxon>
        <taxon>Pseudomonadati</taxon>
        <taxon>Campylobacterota</taxon>
        <taxon>Epsilonproteobacteria</taxon>
        <taxon>Campylobacterales</taxon>
        <taxon>Campylobacteraceae</taxon>
        <taxon>Campylobacter</taxon>
    </lineage>
</organism>
<dbReference type="Proteomes" id="UP000011782">
    <property type="component" value="Unassembled WGS sequence"/>
</dbReference>
<dbReference type="EMBL" id="AOTD01000032">
    <property type="protein sequence ID" value="EMG31428.1"/>
    <property type="molecule type" value="Genomic_DNA"/>
</dbReference>
<name>M3JDL6_9BACT</name>
<reference evidence="1 2" key="1">
    <citation type="submission" date="2013-02" db="EMBL/GenBank/DDBJ databases">
        <title>Co-occurrence of anaerobic bacteria in colorectal carcinomas.</title>
        <authorList>
            <person name="Holt R.A."/>
            <person name="Warren R.L."/>
            <person name="Allen-Vercoe E."/>
            <person name="Pleasance S."/>
            <person name="Freeman D.J."/>
            <person name="Watson P."/>
            <person name="Moore R."/>
            <person name="Cochrane K."/>
        </authorList>
    </citation>
    <scope>NUCLEOTIDE SEQUENCE [LARGE SCALE GENOMIC DNA]</scope>
    <source>
        <strain evidence="1 2">CC57C</strain>
    </source>
</reference>
<gene>
    <name evidence="1" type="ORF">H740_01303</name>
</gene>
<comment type="caution">
    <text evidence="1">The sequence shown here is derived from an EMBL/GenBank/DDBJ whole genome shotgun (WGS) entry which is preliminary data.</text>
</comment>
<dbReference type="AlphaFoldDB" id="M3JDL6"/>